<evidence type="ECO:0000256" key="1">
    <source>
        <dbReference type="SAM" id="MobiDB-lite"/>
    </source>
</evidence>
<sequence length="228" mass="24065">MDGSLGRCPPQSLDLAHKDAENMLHSRDLQLLSQASKALSMSLEPEPQPPASPLHVRALGYSDSPSSSGSTYTTLTPCSPLMTSSTTTITTHPACLSAMQGSGSDPMHGYGSLGNSPRHGARCSTKCHDAHGGAFCRTPDFGHVDVTTGLGGGDVSKYQLNKMEAHQHAPGHPHIYSQHYQPHYHPSQQASKMGEHLHSSSSAPSSRLARACCRACRAAEAAPGGDHH</sequence>
<proteinExistence type="predicted"/>
<dbReference type="EMBL" id="BRZM01004105">
    <property type="protein sequence ID" value="GLD54761.1"/>
    <property type="molecule type" value="Genomic_DNA"/>
</dbReference>
<dbReference type="AlphaFoldDB" id="A0AAD3MJ66"/>
<evidence type="ECO:0000313" key="2">
    <source>
        <dbReference type="EMBL" id="GLD54761.1"/>
    </source>
</evidence>
<reference evidence="2" key="1">
    <citation type="submission" date="2022-08" db="EMBL/GenBank/DDBJ databases">
        <title>Genome sequencing of akame (Lates japonicus).</title>
        <authorList>
            <person name="Hashiguchi Y."/>
            <person name="Takahashi H."/>
        </authorList>
    </citation>
    <scope>NUCLEOTIDE SEQUENCE</scope>
    <source>
        <strain evidence="2">Kochi</strain>
    </source>
</reference>
<feature type="region of interest" description="Disordered" evidence="1">
    <location>
        <begin position="39"/>
        <end position="73"/>
    </location>
</feature>
<feature type="region of interest" description="Disordered" evidence="1">
    <location>
        <begin position="165"/>
        <end position="203"/>
    </location>
</feature>
<organism evidence="2 3">
    <name type="scientific">Lates japonicus</name>
    <name type="common">Japanese lates</name>
    <dbReference type="NCBI Taxonomy" id="270547"/>
    <lineage>
        <taxon>Eukaryota</taxon>
        <taxon>Metazoa</taxon>
        <taxon>Chordata</taxon>
        <taxon>Craniata</taxon>
        <taxon>Vertebrata</taxon>
        <taxon>Euteleostomi</taxon>
        <taxon>Actinopterygii</taxon>
        <taxon>Neopterygii</taxon>
        <taxon>Teleostei</taxon>
        <taxon>Neoteleostei</taxon>
        <taxon>Acanthomorphata</taxon>
        <taxon>Carangaria</taxon>
        <taxon>Carangaria incertae sedis</taxon>
        <taxon>Centropomidae</taxon>
        <taxon>Lates</taxon>
    </lineage>
</organism>
<evidence type="ECO:0000313" key="3">
    <source>
        <dbReference type="Proteomes" id="UP001279410"/>
    </source>
</evidence>
<comment type="caution">
    <text evidence="2">The sequence shown here is derived from an EMBL/GenBank/DDBJ whole genome shotgun (WGS) entry which is preliminary data.</text>
</comment>
<feature type="compositionally biased region" description="Low complexity" evidence="1">
    <location>
        <begin position="172"/>
        <end position="189"/>
    </location>
</feature>
<gene>
    <name evidence="2" type="ORF">AKAME5_002846300</name>
</gene>
<protein>
    <submittedName>
        <fullName evidence="2">One cut domain, family member, like</fullName>
    </submittedName>
</protein>
<dbReference type="Proteomes" id="UP001279410">
    <property type="component" value="Unassembled WGS sequence"/>
</dbReference>
<accession>A0AAD3MJ66</accession>
<name>A0AAD3MJ66_LATJO</name>
<feature type="compositionally biased region" description="Low complexity" evidence="1">
    <location>
        <begin position="59"/>
        <end position="73"/>
    </location>
</feature>
<keyword evidence="3" id="KW-1185">Reference proteome</keyword>